<dbReference type="EMBL" id="JAEFBK010000004">
    <property type="protein sequence ID" value="KAG7617886.1"/>
    <property type="molecule type" value="Genomic_DNA"/>
</dbReference>
<comment type="caution">
    <text evidence="2">The sequence shown here is derived from an EMBL/GenBank/DDBJ whole genome shotgun (WGS) entry which is preliminary data.</text>
</comment>
<dbReference type="InterPro" id="IPR003439">
    <property type="entry name" value="ABC_transporter-like_ATP-bd"/>
</dbReference>
<accession>A0A8T2E453</accession>
<evidence type="ECO:0000259" key="1">
    <source>
        <dbReference type="PROSITE" id="PS50893"/>
    </source>
</evidence>
<gene>
    <name evidence="2" type="ORF">ISN45_At04g032100</name>
</gene>
<dbReference type="InterPro" id="IPR017871">
    <property type="entry name" value="ABC_transporter-like_CS"/>
</dbReference>
<dbReference type="PROSITE" id="PS50893">
    <property type="entry name" value="ABC_TRANSPORTER_2"/>
    <property type="match status" value="1"/>
</dbReference>
<protein>
    <submittedName>
        <fullName evidence="2">ABC transporter-like</fullName>
    </submittedName>
</protein>
<reference evidence="2 3" key="1">
    <citation type="submission" date="2020-12" db="EMBL/GenBank/DDBJ databases">
        <title>Concerted genomic and epigenomic changes stabilize Arabidopsis allopolyploids.</title>
        <authorList>
            <person name="Chen Z."/>
        </authorList>
    </citation>
    <scope>NUCLEOTIDE SEQUENCE [LARGE SCALE GENOMIC DNA]</scope>
    <source>
        <strain evidence="2">Allo738</strain>
        <tissue evidence="2">Leaf</tissue>
    </source>
</reference>
<dbReference type="Pfam" id="PF00005">
    <property type="entry name" value="ABC_tran"/>
    <property type="match status" value="1"/>
</dbReference>
<dbReference type="GO" id="GO:0005524">
    <property type="term" value="F:ATP binding"/>
    <property type="evidence" value="ECO:0007669"/>
    <property type="project" value="InterPro"/>
</dbReference>
<dbReference type="InterPro" id="IPR013283">
    <property type="entry name" value="RLI1"/>
</dbReference>
<dbReference type="SMART" id="SM00382">
    <property type="entry name" value="AAA"/>
    <property type="match status" value="1"/>
</dbReference>
<dbReference type="Proteomes" id="UP000694240">
    <property type="component" value="Chromosome 4"/>
</dbReference>
<keyword evidence="3" id="KW-1185">Reference proteome</keyword>
<sequence length="227" mass="26101">MTITRGDFKLRLNQGEFTDSQIIVMLGENGTGKTTFIKMLAGSKLDIDEEGSQVHEIPQFSVSYKNQHMSNRKFEITVRDLIHRKIPNAYAEHQFVSDVMKPLKIEELMDKSFNKLSGGEKQRVALALCLGKSADIYLIDEPSAFLDSEQRIIASKVIKRFILQMKKAAFARFHNGYSLRSGMNLFLSRLNITFRRDPTNFRPRINKLDSMKDSDQKLAGCYYYLDD</sequence>
<organism evidence="2 3">
    <name type="scientific">Arabidopsis thaliana x Arabidopsis arenosa</name>
    <dbReference type="NCBI Taxonomy" id="1240361"/>
    <lineage>
        <taxon>Eukaryota</taxon>
        <taxon>Viridiplantae</taxon>
        <taxon>Streptophyta</taxon>
        <taxon>Embryophyta</taxon>
        <taxon>Tracheophyta</taxon>
        <taxon>Spermatophyta</taxon>
        <taxon>Magnoliopsida</taxon>
        <taxon>eudicotyledons</taxon>
        <taxon>Gunneridae</taxon>
        <taxon>Pentapetalae</taxon>
        <taxon>rosids</taxon>
        <taxon>malvids</taxon>
        <taxon>Brassicales</taxon>
        <taxon>Brassicaceae</taxon>
        <taxon>Camelineae</taxon>
        <taxon>Arabidopsis</taxon>
    </lineage>
</organism>
<dbReference type="GO" id="GO:0016887">
    <property type="term" value="F:ATP hydrolysis activity"/>
    <property type="evidence" value="ECO:0007669"/>
    <property type="project" value="InterPro"/>
</dbReference>
<evidence type="ECO:0000313" key="2">
    <source>
        <dbReference type="EMBL" id="KAG7617886.1"/>
    </source>
</evidence>
<feature type="domain" description="ABC transporter" evidence="1">
    <location>
        <begin position="1"/>
        <end position="216"/>
    </location>
</feature>
<evidence type="ECO:0000313" key="3">
    <source>
        <dbReference type="Proteomes" id="UP000694240"/>
    </source>
</evidence>
<dbReference type="PANTHER" id="PTHR19248">
    <property type="entry name" value="ATP-BINDING TRANSPORT PROTEIN-RELATED"/>
    <property type="match status" value="1"/>
</dbReference>
<dbReference type="InterPro" id="IPR003593">
    <property type="entry name" value="AAA+_ATPase"/>
</dbReference>
<dbReference type="PROSITE" id="PS00211">
    <property type="entry name" value="ABC_TRANSPORTER_1"/>
    <property type="match status" value="1"/>
</dbReference>
<name>A0A8T2E453_9BRAS</name>
<proteinExistence type="predicted"/>
<dbReference type="AlphaFoldDB" id="A0A8T2E453"/>